<evidence type="ECO:0000256" key="4">
    <source>
        <dbReference type="ARBA" id="ARBA00022475"/>
    </source>
</evidence>
<protein>
    <submittedName>
        <fullName evidence="14">Respiratory nitrite reductase specific menaquinol--cytochrome-c reductase (NrfH)</fullName>
    </submittedName>
</protein>
<keyword evidence="9 12" id="KW-1133">Transmembrane helix</keyword>
<evidence type="ECO:0000256" key="12">
    <source>
        <dbReference type="SAM" id="Phobius"/>
    </source>
</evidence>
<evidence type="ECO:0000256" key="9">
    <source>
        <dbReference type="ARBA" id="ARBA00022989"/>
    </source>
</evidence>
<keyword evidence="10" id="KW-0408">Iron</keyword>
<keyword evidence="5" id="KW-0349">Heme</keyword>
<dbReference type="Gene3D" id="1.10.3820.10">
    <property type="entry name" value="Di-heme elbow motif domain"/>
    <property type="match status" value="1"/>
</dbReference>
<organism evidence="14">
    <name type="scientific">Desulfitobacterium hafniense</name>
    <name type="common">Desulfitobacterium frappieri</name>
    <dbReference type="NCBI Taxonomy" id="49338"/>
    <lineage>
        <taxon>Bacteria</taxon>
        <taxon>Bacillati</taxon>
        <taxon>Bacillota</taxon>
        <taxon>Clostridia</taxon>
        <taxon>Eubacteriales</taxon>
        <taxon>Desulfitobacteriaceae</taxon>
        <taxon>Desulfitobacterium</taxon>
    </lineage>
</organism>
<evidence type="ECO:0000256" key="2">
    <source>
        <dbReference type="ARBA" id="ARBA00007395"/>
    </source>
</evidence>
<dbReference type="PANTHER" id="PTHR30333">
    <property type="entry name" value="CYTOCHROME C-TYPE PROTEIN"/>
    <property type="match status" value="1"/>
</dbReference>
<evidence type="ECO:0000256" key="11">
    <source>
        <dbReference type="ARBA" id="ARBA00023136"/>
    </source>
</evidence>
<keyword evidence="4" id="KW-1003">Cell membrane</keyword>
<evidence type="ECO:0000256" key="1">
    <source>
        <dbReference type="ARBA" id="ARBA00004236"/>
    </source>
</evidence>
<dbReference type="GO" id="GO:0009055">
    <property type="term" value="F:electron transfer activity"/>
    <property type="evidence" value="ECO:0007669"/>
    <property type="project" value="TreeGrafter"/>
</dbReference>
<keyword evidence="11 12" id="KW-0472">Membrane</keyword>
<evidence type="ECO:0000256" key="5">
    <source>
        <dbReference type="ARBA" id="ARBA00022617"/>
    </source>
</evidence>
<dbReference type="SUPFAM" id="SSF48695">
    <property type="entry name" value="Multiheme cytochromes"/>
    <property type="match status" value="1"/>
</dbReference>
<keyword evidence="8" id="KW-0249">Electron transport</keyword>
<dbReference type="GO" id="GO:0046872">
    <property type="term" value="F:metal ion binding"/>
    <property type="evidence" value="ECO:0007669"/>
    <property type="project" value="UniProtKB-KW"/>
</dbReference>
<dbReference type="GO" id="GO:0009061">
    <property type="term" value="P:anaerobic respiration"/>
    <property type="evidence" value="ECO:0007669"/>
    <property type="project" value="TreeGrafter"/>
</dbReference>
<evidence type="ECO:0000313" key="14">
    <source>
        <dbReference type="EMBL" id="CDX03176.1"/>
    </source>
</evidence>
<evidence type="ECO:0000256" key="8">
    <source>
        <dbReference type="ARBA" id="ARBA00022982"/>
    </source>
</evidence>
<comment type="similarity">
    <text evidence="2">Belongs to the NapC/NirT/NrfH family.</text>
</comment>
<keyword evidence="7" id="KW-0479">Metal-binding</keyword>
<dbReference type="InterPro" id="IPR005126">
    <property type="entry name" value="NapC/NirT_cyt_c_N"/>
</dbReference>
<keyword evidence="6 12" id="KW-0812">Transmembrane</keyword>
<comment type="subcellular location">
    <subcellularLocation>
        <location evidence="1">Cell membrane</location>
    </subcellularLocation>
</comment>
<proteinExistence type="inferred from homology"/>
<dbReference type="GO" id="GO:0005886">
    <property type="term" value="C:plasma membrane"/>
    <property type="evidence" value="ECO:0007669"/>
    <property type="project" value="UniProtKB-SubCell"/>
</dbReference>
<evidence type="ECO:0000259" key="13">
    <source>
        <dbReference type="Pfam" id="PF03264"/>
    </source>
</evidence>
<dbReference type="PATRIC" id="fig|49338.4.peg.3539"/>
<sequence length="161" mass="18163">MNSGVEQEKTGVPGGKRKKIPKLYLIVGLFIGLFAILIIGVQGVHALTKDSSYCVSCHVMEPVYGTWSHSSHREIAGCNDCHTDQTNYVTKSYTKITAGVQHLYHNTFSDLPDSIRIKDGSTELVQNNCLRCHEDVVRNVNMDSSRRCFDCHRYTPHSNYR</sequence>
<evidence type="ECO:0000256" key="3">
    <source>
        <dbReference type="ARBA" id="ARBA00022448"/>
    </source>
</evidence>
<evidence type="ECO:0000256" key="6">
    <source>
        <dbReference type="ARBA" id="ARBA00022692"/>
    </source>
</evidence>
<feature type="domain" description="NapC/NirT cytochrome c N-terminal" evidence="13">
    <location>
        <begin position="23"/>
        <end position="155"/>
    </location>
</feature>
<reference evidence="14" key="1">
    <citation type="submission" date="2014-07" db="EMBL/GenBank/DDBJ databases">
        <authorList>
            <person name="Hornung V.Bastian."/>
        </authorList>
    </citation>
    <scope>NUCLEOTIDE SEQUENCE</scope>
    <source>
        <strain evidence="14">PCE-S</strain>
    </source>
</reference>
<dbReference type="PANTHER" id="PTHR30333:SF1">
    <property type="entry name" value="CYTOCHROME C-TYPE PROTEIN NAPC"/>
    <property type="match status" value="1"/>
</dbReference>
<feature type="transmembrane region" description="Helical" evidence="12">
    <location>
        <begin position="23"/>
        <end position="47"/>
    </location>
</feature>
<dbReference type="GO" id="GO:0022900">
    <property type="term" value="P:electron transport chain"/>
    <property type="evidence" value="ECO:0007669"/>
    <property type="project" value="InterPro"/>
</dbReference>
<dbReference type="InterPro" id="IPR017571">
    <property type="entry name" value="NrfH"/>
</dbReference>
<dbReference type="NCBIfam" id="TIGR03153">
    <property type="entry name" value="cytochr_NrfH"/>
    <property type="match status" value="1"/>
</dbReference>
<evidence type="ECO:0000256" key="7">
    <source>
        <dbReference type="ARBA" id="ARBA00022723"/>
    </source>
</evidence>
<gene>
    <name evidence="14" type="ORF">DPCES_3289</name>
</gene>
<dbReference type="InterPro" id="IPR036280">
    <property type="entry name" value="Multihaem_cyt_sf"/>
</dbReference>
<keyword evidence="3" id="KW-0813">Transport</keyword>
<accession>A0A098B5P1</accession>
<dbReference type="EMBL" id="LK996017">
    <property type="protein sequence ID" value="CDX03176.1"/>
    <property type="molecule type" value="Genomic_DNA"/>
</dbReference>
<dbReference type="AlphaFoldDB" id="A0A098B5P1"/>
<dbReference type="Pfam" id="PF03264">
    <property type="entry name" value="Cytochrom_NNT"/>
    <property type="match status" value="1"/>
</dbReference>
<dbReference type="InterPro" id="IPR038266">
    <property type="entry name" value="NapC/NirT_cytc_sf"/>
</dbReference>
<evidence type="ECO:0000256" key="10">
    <source>
        <dbReference type="ARBA" id="ARBA00023004"/>
    </source>
</evidence>
<dbReference type="InterPro" id="IPR051174">
    <property type="entry name" value="Cytochrome_c-type_ET"/>
</dbReference>
<name>A0A098B5P1_DESHA</name>
<dbReference type="RefSeq" id="WP_018212513.1">
    <property type="nucleotide sequence ID" value="NZ_LK996017.1"/>
</dbReference>